<keyword evidence="3 10" id="KW-0813">Transport</keyword>
<feature type="domain" description="GPI inositol-deacylase PGAP1-like alpha/beta" evidence="11">
    <location>
        <begin position="153"/>
        <end position="390"/>
    </location>
</feature>
<evidence type="ECO:0000256" key="6">
    <source>
        <dbReference type="ARBA" id="ARBA00022824"/>
    </source>
</evidence>
<evidence type="ECO:0000256" key="7">
    <source>
        <dbReference type="ARBA" id="ARBA00022927"/>
    </source>
</evidence>
<dbReference type="InterPro" id="IPR039529">
    <property type="entry name" value="PGAP1/BST1"/>
</dbReference>
<evidence type="ECO:0000256" key="5">
    <source>
        <dbReference type="ARBA" id="ARBA00022801"/>
    </source>
</evidence>
<dbReference type="Pfam" id="PF07819">
    <property type="entry name" value="PGAP1"/>
    <property type="match status" value="1"/>
</dbReference>
<evidence type="ECO:0000256" key="4">
    <source>
        <dbReference type="ARBA" id="ARBA00022692"/>
    </source>
</evidence>
<proteinExistence type="inferred from homology"/>
<evidence type="ECO:0000256" key="3">
    <source>
        <dbReference type="ARBA" id="ARBA00022448"/>
    </source>
</evidence>
<dbReference type="GO" id="GO:0006505">
    <property type="term" value="P:GPI anchor metabolic process"/>
    <property type="evidence" value="ECO:0007669"/>
    <property type="project" value="TreeGrafter"/>
</dbReference>
<dbReference type="Pfam" id="PF25140">
    <property type="entry name" value="PGAP1_TMD"/>
    <property type="match status" value="1"/>
</dbReference>
<feature type="transmembrane region" description="Helical" evidence="10">
    <location>
        <begin position="997"/>
        <end position="1014"/>
    </location>
</feature>
<accession>A0A1X7QYP4</accession>
<keyword evidence="9 10" id="KW-0472">Membrane</keyword>
<feature type="domain" description="GPI inositol-deacylase transmembrane" evidence="12">
    <location>
        <begin position="721"/>
        <end position="1035"/>
    </location>
</feature>
<comment type="subcellular location">
    <subcellularLocation>
        <location evidence="1">Endoplasmic reticulum membrane</location>
        <topology evidence="1">Multi-pass membrane protein</topology>
    </subcellularLocation>
</comment>
<protein>
    <recommendedName>
        <fullName evidence="10">GPI inositol-deacylase</fullName>
        <ecNumber evidence="10">3.1.-.-</ecNumber>
    </recommendedName>
</protein>
<keyword evidence="5 10" id="KW-0378">Hydrolase</keyword>
<feature type="transmembrane region" description="Helical" evidence="10">
    <location>
        <begin position="931"/>
        <end position="953"/>
    </location>
</feature>
<evidence type="ECO:0000256" key="10">
    <source>
        <dbReference type="RuleBase" id="RU365011"/>
    </source>
</evidence>
<dbReference type="Proteomes" id="UP000196158">
    <property type="component" value="Unassembled WGS sequence"/>
</dbReference>
<dbReference type="EC" id="3.1.-.-" evidence="10"/>
<name>A0A1X7QYP4_9SACH</name>
<dbReference type="InterPro" id="IPR029058">
    <property type="entry name" value="AB_hydrolase_fold"/>
</dbReference>
<keyword evidence="6 10" id="KW-0256">Endoplasmic reticulum</keyword>
<feature type="transmembrane region" description="Helical" evidence="10">
    <location>
        <begin position="758"/>
        <end position="778"/>
    </location>
</feature>
<feature type="transmembrane region" description="Helical" evidence="10">
    <location>
        <begin position="1020"/>
        <end position="1038"/>
    </location>
</feature>
<keyword evidence="4 10" id="KW-0812">Transmembrane</keyword>
<dbReference type="PANTHER" id="PTHR15495">
    <property type="entry name" value="NEGATIVE REGULATOR OF VESICLE FORMATION-RELATED"/>
    <property type="match status" value="1"/>
</dbReference>
<feature type="transmembrane region" description="Helical" evidence="10">
    <location>
        <begin position="717"/>
        <end position="738"/>
    </location>
</feature>
<keyword evidence="7 10" id="KW-0653">Protein transport</keyword>
<dbReference type="GO" id="GO:0006888">
    <property type="term" value="P:endoplasmic reticulum to Golgi vesicle-mediated transport"/>
    <property type="evidence" value="ECO:0007669"/>
    <property type="project" value="TreeGrafter"/>
</dbReference>
<dbReference type="InterPro" id="IPR012908">
    <property type="entry name" value="PGAP1-ab_dom-like"/>
</dbReference>
<feature type="transmembrane region" description="Helical" evidence="10">
    <location>
        <begin position="965"/>
        <end position="985"/>
    </location>
</feature>
<dbReference type="PANTHER" id="PTHR15495:SF7">
    <property type="entry name" value="GPI INOSITOL-DEACYLASE"/>
    <property type="match status" value="1"/>
</dbReference>
<dbReference type="GO" id="GO:0050185">
    <property type="term" value="F:phosphatidylinositol deacylase activity"/>
    <property type="evidence" value="ECO:0007669"/>
    <property type="project" value="TreeGrafter"/>
</dbReference>
<dbReference type="AlphaFoldDB" id="A0A1X7QYP4"/>
<dbReference type="Gene3D" id="3.40.50.1820">
    <property type="entry name" value="alpha/beta hydrolase"/>
    <property type="match status" value="1"/>
</dbReference>
<evidence type="ECO:0000313" key="13">
    <source>
        <dbReference type="EMBL" id="SMN18553.1"/>
    </source>
</evidence>
<evidence type="ECO:0000256" key="9">
    <source>
        <dbReference type="ARBA" id="ARBA00023136"/>
    </source>
</evidence>
<gene>
    <name evidence="13" type="ORF">KASA_0Q10549G</name>
</gene>
<evidence type="ECO:0000256" key="8">
    <source>
        <dbReference type="ARBA" id="ARBA00022989"/>
    </source>
</evidence>
<feature type="transmembrane region" description="Helical" evidence="10">
    <location>
        <begin position="75"/>
        <end position="95"/>
    </location>
</feature>
<dbReference type="GO" id="GO:0005789">
    <property type="term" value="C:endoplasmic reticulum membrane"/>
    <property type="evidence" value="ECO:0007669"/>
    <property type="project" value="UniProtKB-SubCell"/>
</dbReference>
<evidence type="ECO:0000256" key="1">
    <source>
        <dbReference type="ARBA" id="ARBA00004477"/>
    </source>
</evidence>
<dbReference type="Pfam" id="PF25141">
    <property type="entry name" value="PGAP1_2nd"/>
    <property type="match status" value="1"/>
</dbReference>
<evidence type="ECO:0000259" key="11">
    <source>
        <dbReference type="Pfam" id="PF07819"/>
    </source>
</evidence>
<feature type="transmembrane region" description="Helical" evidence="10">
    <location>
        <begin position="873"/>
        <end position="888"/>
    </location>
</feature>
<dbReference type="SUPFAM" id="SSF53474">
    <property type="entry name" value="alpha/beta-Hydrolases"/>
    <property type="match status" value="1"/>
</dbReference>
<dbReference type="FunFam" id="3.40.50.1820:FF:000056">
    <property type="entry name" value="GPI inositol-deacylase"/>
    <property type="match status" value="1"/>
</dbReference>
<comment type="function">
    <text evidence="10">Involved in inositol deacylation of GPI-anchored proteins which plays important roles in the quality control and ER-associated degradation of GPI-anchored proteins.</text>
</comment>
<evidence type="ECO:0000256" key="2">
    <source>
        <dbReference type="ARBA" id="ARBA00006931"/>
    </source>
</evidence>
<dbReference type="EMBL" id="FXLY01000002">
    <property type="protein sequence ID" value="SMN18553.1"/>
    <property type="molecule type" value="Genomic_DNA"/>
</dbReference>
<organism evidence="13 14">
    <name type="scientific">Maudiozyma saulgeensis</name>
    <dbReference type="NCBI Taxonomy" id="1789683"/>
    <lineage>
        <taxon>Eukaryota</taxon>
        <taxon>Fungi</taxon>
        <taxon>Dikarya</taxon>
        <taxon>Ascomycota</taxon>
        <taxon>Saccharomycotina</taxon>
        <taxon>Saccharomycetes</taxon>
        <taxon>Saccharomycetales</taxon>
        <taxon>Saccharomycetaceae</taxon>
        <taxon>Maudiozyma</taxon>
    </lineage>
</organism>
<comment type="similarity">
    <text evidence="2 10">Belongs to the GPI inositol-deacylase family.</text>
</comment>
<evidence type="ECO:0000259" key="12">
    <source>
        <dbReference type="Pfam" id="PF25140"/>
    </source>
</evidence>
<dbReference type="OrthoDB" id="348976at2759"/>
<feature type="transmembrane region" description="Helical" evidence="10">
    <location>
        <begin position="894"/>
        <end position="910"/>
    </location>
</feature>
<evidence type="ECO:0000313" key="14">
    <source>
        <dbReference type="Proteomes" id="UP000196158"/>
    </source>
</evidence>
<keyword evidence="8 10" id="KW-1133">Transmembrane helix</keyword>
<dbReference type="STRING" id="1789683.A0A1X7QYP4"/>
<feature type="transmembrane region" description="Helical" evidence="10">
    <location>
        <begin position="816"/>
        <end position="837"/>
    </location>
</feature>
<dbReference type="GO" id="GO:0015031">
    <property type="term" value="P:protein transport"/>
    <property type="evidence" value="ECO:0007669"/>
    <property type="project" value="UniProtKB-KW"/>
</dbReference>
<dbReference type="InterPro" id="IPR056824">
    <property type="entry name" value="PGAP1_TMD"/>
</dbReference>
<sequence length="1045" mass="119733">MTLLGSISTMLRQSSSALRRNVFRDSNKGYQPTATDNDIALQDLSNNRQFNQNEDFSRLRRNNKWSNDLRPHRKYYTISIIGLLLILYVTAITSLKEFTGADVPQCRSIYMYPSYARIDGFSKQFTPLAQKYHLYLYREQDKDQEPINNNHIQLNGVPILFIPGNAGSFKQVRSIASACANLYFDSKDSINNPTTQNVDFFTADFNEDFTAFHGQTMLDQAEYLNDAIAYILSLYEQSIDGKSYAVPESVIIVAHSMGGIVARVMPTLQNHVSGSVNSIITLSSPHAAAPVTFDGDILKIYKKTNDFWRNQFDNKDSFFSKNVSLISITGAVQDNVLPADYAAVQDLIPLENGFTTFTTTIPGVWTPIDHLAIVWCKQLRLVLSKLLLEMVDSTVPSKTKPLKERIDISKKFLLSGFEQFYNNDIAEKSSVVYHTGESTIGTNNFNMVPSDKPFIITKNTGFVENGKPHIIYIPKDLNAKFDFTLMTSGKKPTIKLCKNSMQIDCISLSEDILKIPRSTFTTRYPADSSLEEDNNPFTYYHLKHDQLTMYDFILLNNINNENFNDEDFVYASFNKMSETEKIDISQLHMSLYGTHKIVKSDETIIFSDLEFLQQYDALLSYTINIKSDTEKDGPLLFQPMIRQWIATPSESKWYVNIITHNNLEVNMHNVAPFIPVNISEPHSLHLNVLLPPGTSIKLEISINWLLTIKMLFIRYRLTIGSLPIFFIALVLAMQFYSFSETGKYESFSFTLSHILDKYSLVIFVGSLMLTPIANSNGIQHILYYLDPVKLNRPFILSSKNLFTNLYFLGIRNWAQAWIGLLFALMSLGFLWIISSAIKMVKYFVIRMTDAMYSSGMEQDDEFLNHKKLFDRKRMLTCILLIVAVIFYVPYQLIYIIATLIQAGTCVRIVFHKRKFNSIRNREYSNLENYNISLLILFLIVAIINIPVIIVFIHNLGINYETTFRSHHNFIAVAPTILLVSTNSTFNMPTFPKKSFDWFIAISLLGYLSFFSVIYGTRNLYFIHDIVNIACGWLFYGSVTDYMRRK</sequence>
<keyword evidence="14" id="KW-1185">Reference proteome</keyword>
<reference evidence="13 14" key="1">
    <citation type="submission" date="2017-04" db="EMBL/GenBank/DDBJ databases">
        <authorList>
            <person name="Afonso C.L."/>
            <person name="Miller P.J."/>
            <person name="Scott M.A."/>
            <person name="Spackman E."/>
            <person name="Goraichik I."/>
            <person name="Dimitrov K.M."/>
            <person name="Suarez D.L."/>
            <person name="Swayne D.E."/>
        </authorList>
    </citation>
    <scope>NUCLEOTIDE SEQUENCE [LARGE SCALE GENOMIC DNA]</scope>
</reference>